<dbReference type="EMBL" id="BMXA01000002">
    <property type="protein sequence ID" value="GHA05687.1"/>
    <property type="molecule type" value="Genomic_DNA"/>
</dbReference>
<proteinExistence type="predicted"/>
<protein>
    <recommendedName>
        <fullName evidence="8">Anthranilate phosphoribosyltransferase</fullName>
    </recommendedName>
</protein>
<keyword evidence="7" id="KW-1185">Reference proteome</keyword>
<reference evidence="6" key="1">
    <citation type="journal article" date="2014" name="Int. J. Syst. Evol. Microbiol.">
        <title>Complete genome sequence of Corynebacterium casei LMG S-19264T (=DSM 44701T), isolated from a smear-ripened cheese.</title>
        <authorList>
            <consortium name="US DOE Joint Genome Institute (JGI-PGF)"/>
            <person name="Walter F."/>
            <person name="Albersmeier A."/>
            <person name="Kalinowski J."/>
            <person name="Ruckert C."/>
        </authorList>
    </citation>
    <scope>NUCLEOTIDE SEQUENCE</scope>
    <source>
        <strain evidence="6">KCTC 12711</strain>
    </source>
</reference>
<feature type="domain" description="Glycosyl transferase family 3 N-terminal" evidence="5">
    <location>
        <begin position="25"/>
        <end position="76"/>
    </location>
</feature>
<evidence type="ECO:0000256" key="1">
    <source>
        <dbReference type="ARBA" id="ARBA00022676"/>
    </source>
</evidence>
<dbReference type="SUPFAM" id="SSF47648">
    <property type="entry name" value="Nucleoside phosphorylase/phosphoribosyltransferase N-terminal domain"/>
    <property type="match status" value="1"/>
</dbReference>
<accession>A0A918VLG4</accession>
<dbReference type="Gene3D" id="3.40.1030.10">
    <property type="entry name" value="Nucleoside phosphorylase/phosphoribosyltransferase catalytic domain"/>
    <property type="match status" value="1"/>
</dbReference>
<evidence type="ECO:0000256" key="2">
    <source>
        <dbReference type="ARBA" id="ARBA00022679"/>
    </source>
</evidence>
<evidence type="ECO:0000259" key="5">
    <source>
        <dbReference type="Pfam" id="PF02885"/>
    </source>
</evidence>
<reference evidence="6" key="2">
    <citation type="submission" date="2020-09" db="EMBL/GenBank/DDBJ databases">
        <authorList>
            <person name="Sun Q."/>
            <person name="Kim S."/>
        </authorList>
    </citation>
    <scope>NUCLEOTIDE SEQUENCE</scope>
    <source>
        <strain evidence="6">KCTC 12711</strain>
    </source>
</reference>
<dbReference type="InterPro" id="IPR036320">
    <property type="entry name" value="Glycosyl_Trfase_fam3_N_dom_sf"/>
</dbReference>
<dbReference type="InterPro" id="IPR035902">
    <property type="entry name" value="Nuc_phospho_transferase"/>
</dbReference>
<dbReference type="Pfam" id="PF02885">
    <property type="entry name" value="Glycos_trans_3N"/>
    <property type="match status" value="1"/>
</dbReference>
<dbReference type="GO" id="GO:0004048">
    <property type="term" value="F:anthranilate phosphoribosyltransferase activity"/>
    <property type="evidence" value="ECO:0007669"/>
    <property type="project" value="InterPro"/>
</dbReference>
<dbReference type="RefSeq" id="WP_189399331.1">
    <property type="nucleotide sequence ID" value="NZ_BMXA01000002.1"/>
</dbReference>
<dbReference type="Gene3D" id="1.20.970.10">
    <property type="entry name" value="Transferase, Pyrimidine Nucleoside Phosphorylase, Chain C"/>
    <property type="match status" value="1"/>
</dbReference>
<keyword evidence="2" id="KW-0808">Transferase</keyword>
<dbReference type="AlphaFoldDB" id="A0A918VLG4"/>
<keyword evidence="1" id="KW-0328">Glycosyltransferase</keyword>
<dbReference type="GO" id="GO:0005829">
    <property type="term" value="C:cytosol"/>
    <property type="evidence" value="ECO:0007669"/>
    <property type="project" value="TreeGrafter"/>
</dbReference>
<evidence type="ECO:0000256" key="3">
    <source>
        <dbReference type="ARBA" id="ARBA00022822"/>
    </source>
</evidence>
<dbReference type="InterPro" id="IPR005940">
    <property type="entry name" value="Anthranilate_Pribosyl_Tfrase"/>
</dbReference>
<name>A0A918VLG4_9GAMM</name>
<gene>
    <name evidence="6" type="ORF">GCM10008090_14130</name>
</gene>
<evidence type="ECO:0008006" key="8">
    <source>
        <dbReference type="Google" id="ProtNLM"/>
    </source>
</evidence>
<organism evidence="6 7">
    <name type="scientific">Arenicella chitinivorans</name>
    <dbReference type="NCBI Taxonomy" id="1329800"/>
    <lineage>
        <taxon>Bacteria</taxon>
        <taxon>Pseudomonadati</taxon>
        <taxon>Pseudomonadota</taxon>
        <taxon>Gammaproteobacteria</taxon>
        <taxon>Arenicellales</taxon>
        <taxon>Arenicellaceae</taxon>
        <taxon>Arenicella</taxon>
    </lineage>
</organism>
<dbReference type="PANTHER" id="PTHR43285:SF3">
    <property type="entry name" value="SLL1634 PROTEIN"/>
    <property type="match status" value="1"/>
</dbReference>
<evidence type="ECO:0000313" key="7">
    <source>
        <dbReference type="Proteomes" id="UP000614811"/>
    </source>
</evidence>
<dbReference type="Proteomes" id="UP000614811">
    <property type="component" value="Unassembled WGS sequence"/>
</dbReference>
<dbReference type="Pfam" id="PF00591">
    <property type="entry name" value="Glycos_transf_3"/>
    <property type="match status" value="1"/>
</dbReference>
<feature type="domain" description="Glycosyl transferase family 3" evidence="4">
    <location>
        <begin position="108"/>
        <end position="350"/>
    </location>
</feature>
<comment type="caution">
    <text evidence="6">The sequence shown here is derived from an EMBL/GenBank/DDBJ whole genome shotgun (WGS) entry which is preliminary data.</text>
</comment>
<sequence length="362" mass="38958">MSETQLSTDQAIKSAIQEIAVGPDRGRDISAALSQQVMRAILDGEADEVQAAVFLIAMRMKRESLAEFSGILTALQSVVEVQTVAVPELICLADPFDGFVRTQSMTPFIAPVLAACGVPSMQHGVESVGPKYGVTAHKVYRAAGMSVLATASSAAEQVQNHGWSYLDQSVYAPALHQLQSLRGRIVKRTALTTLERLLMPLRAERQTHLVLGYVHKAFPQVYASMAMECGYDSVVLIKGVEGGLAPALNKPMRRFIIDADRLHNVDEQKEIVDVSPILSDTDVAGPPMRDSSDPVVQCLETGLAVLRGESGHARESLCLAAGQILDSRDPTLSLSQAVEKVQVCLDNGSAKAHFDSLVHSCK</sequence>
<keyword evidence="3" id="KW-0822">Tryptophan biosynthesis</keyword>
<evidence type="ECO:0000259" key="4">
    <source>
        <dbReference type="Pfam" id="PF00591"/>
    </source>
</evidence>
<dbReference type="InterPro" id="IPR000312">
    <property type="entry name" value="Glycosyl_Trfase_fam3"/>
</dbReference>
<dbReference type="InterPro" id="IPR017459">
    <property type="entry name" value="Glycosyl_Trfase_fam3_N_dom"/>
</dbReference>
<keyword evidence="3" id="KW-0057">Aromatic amino acid biosynthesis</keyword>
<dbReference type="PANTHER" id="PTHR43285">
    <property type="entry name" value="ANTHRANILATE PHOSPHORIBOSYLTRANSFERASE"/>
    <property type="match status" value="1"/>
</dbReference>
<evidence type="ECO:0000313" key="6">
    <source>
        <dbReference type="EMBL" id="GHA05687.1"/>
    </source>
</evidence>
<keyword evidence="3" id="KW-0028">Amino-acid biosynthesis</keyword>
<dbReference type="SUPFAM" id="SSF52418">
    <property type="entry name" value="Nucleoside phosphorylase/phosphoribosyltransferase catalytic domain"/>
    <property type="match status" value="1"/>
</dbReference>
<dbReference type="GO" id="GO:0000162">
    <property type="term" value="P:L-tryptophan biosynthetic process"/>
    <property type="evidence" value="ECO:0007669"/>
    <property type="project" value="UniProtKB-KW"/>
</dbReference>